<protein>
    <submittedName>
        <fullName evidence="1">Uncharacterized protein</fullName>
    </submittedName>
</protein>
<evidence type="ECO:0000313" key="1">
    <source>
        <dbReference type="EMBL" id="OLS59752.1"/>
    </source>
</evidence>
<reference evidence="1 2" key="1">
    <citation type="submission" date="2016-10" db="EMBL/GenBank/DDBJ databases">
        <title>Genome Sequence of Pseudomonas putida GM4FR.</title>
        <authorList>
            <person name="Poehlein A."/>
            <person name="Wemheuer F."/>
            <person name="Hollensteiner J."/>
            <person name="Wemheuer B."/>
        </authorList>
    </citation>
    <scope>NUCLEOTIDE SEQUENCE [LARGE SCALE GENOMIC DNA]</scope>
    <source>
        <strain evidence="1 2">GM4FR</strain>
    </source>
</reference>
<dbReference type="EMBL" id="MKZO01000058">
    <property type="protein sequence ID" value="OLS59752.1"/>
    <property type="molecule type" value="Genomic_DNA"/>
</dbReference>
<gene>
    <name evidence="1" type="ORF">PSEMO_50600</name>
</gene>
<proteinExistence type="predicted"/>
<comment type="caution">
    <text evidence="1">The sequence shown here is derived from an EMBL/GenBank/DDBJ whole genome shotgun (WGS) entry which is preliminary data.</text>
</comment>
<dbReference type="OrthoDB" id="7066202at2"/>
<dbReference type="AlphaFoldDB" id="A0A1Q9QXI2"/>
<accession>A0A1Q9QXI2</accession>
<dbReference type="Proteomes" id="UP000186736">
    <property type="component" value="Unassembled WGS sequence"/>
</dbReference>
<evidence type="ECO:0000313" key="2">
    <source>
        <dbReference type="Proteomes" id="UP000186736"/>
    </source>
</evidence>
<organism evidence="1 2">
    <name type="scientific">Pseudomonas putida</name>
    <name type="common">Arthrobacter siderocapsulatus</name>
    <dbReference type="NCBI Taxonomy" id="303"/>
    <lineage>
        <taxon>Bacteria</taxon>
        <taxon>Pseudomonadati</taxon>
        <taxon>Pseudomonadota</taxon>
        <taxon>Gammaproteobacteria</taxon>
        <taxon>Pseudomonadales</taxon>
        <taxon>Pseudomonadaceae</taxon>
        <taxon>Pseudomonas</taxon>
    </lineage>
</organism>
<sequence>MLETAGTAAIQAIVKALIDRMLTGKPSAPAAPESQSYAVDVGRRIRILRQDLLGLSMRQMCEVVGLSEVSQLEAFEAGAQEFPLQLTRELEARFFLNPDFLDGGTASVFRSFSVDTPTCAQYLAQGFSPVVICNPSERGDLYSYITFEREAGDYRQIHVGNLLCSFSSNGGGRLNLQYLIHALEGVGLPGSAVKIYRVSSRAWEAARFDCYQLKTADVHLRSSDWECMEIWGQWCEESGVRAHSWLM</sequence>
<name>A0A1Q9QXI2_PSEPU</name>
<dbReference type="RefSeq" id="WP_075805762.1">
    <property type="nucleotide sequence ID" value="NZ_MKZO01000058.1"/>
</dbReference>